<dbReference type="AlphaFoldDB" id="A0A218KRY7"/>
<reference evidence="1" key="1">
    <citation type="journal article" date="2017" name="Nat. Microbiol.">
        <title>A plasmid from an Antarctic haloarchaeon uses specialized membrane vesicles to disseminate and infect plasmid-free cells.</title>
        <authorList>
            <person name="Erdmann S."/>
            <person name="Tschitschko B."/>
            <person name="Zhong L."/>
            <person name="Raftery M.J."/>
            <person name="Cavicchioli R."/>
        </authorList>
    </citation>
    <scope>NUCLEOTIDE SEQUENCE</scope>
    <source>
        <strain evidence="1">R1S1</strain>
        <plasmid evidence="1">pR1SE</plasmid>
    </source>
</reference>
<geneLocation type="plasmid" evidence="1">
    <name>pR1SE</name>
</geneLocation>
<sequence>MSAEVRKCPNRGESLLQGVVPKTRQVSLASTPCCGRVHERFRDRGPRRLVATPRLNAGCSPAESNRAAPMRVIAFVTSTPAGDSAPVAPPWMPSEGAWGCISNCPLYAHPTKVCLIFNQRENPAVHGGRESRPFRDATAVSGTAGTPTETVKSSANVCFDRVTPHPIANERGMWAALHPCLRRAGSPVDGLWPTRCEPCRHRTARFDRLGESGRLKSRPR</sequence>
<proteinExistence type="predicted"/>
<accession>A0A218KRY7</accession>
<evidence type="ECO:0000313" key="1">
    <source>
        <dbReference type="EMBL" id="AQM75312.1"/>
    </source>
</evidence>
<name>A0A218KRY7_9EURY</name>
<keyword evidence="1" id="KW-0614">Plasmid</keyword>
<protein>
    <submittedName>
        <fullName evidence="1">Uncharacterized protein</fullName>
    </submittedName>
</protein>
<dbReference type="EMBL" id="KX687704">
    <property type="protein sequence ID" value="AQM75312.1"/>
    <property type="molecule type" value="Genomic_DNA"/>
</dbReference>
<organism evidence="1">
    <name type="scientific">Halorubrum lacusprofundi</name>
    <dbReference type="NCBI Taxonomy" id="2247"/>
    <lineage>
        <taxon>Archaea</taxon>
        <taxon>Methanobacteriati</taxon>
        <taxon>Methanobacteriota</taxon>
        <taxon>Stenosarchaea group</taxon>
        <taxon>Halobacteria</taxon>
        <taxon>Halobacteriales</taxon>
        <taxon>Haloferacaceae</taxon>
        <taxon>Halorubrum</taxon>
    </lineage>
</organism>